<organism evidence="1 2">
    <name type="scientific">Leptospira fainei serovar Hurstbridge str. BUT 6</name>
    <dbReference type="NCBI Taxonomy" id="1193011"/>
    <lineage>
        <taxon>Bacteria</taxon>
        <taxon>Pseudomonadati</taxon>
        <taxon>Spirochaetota</taxon>
        <taxon>Spirochaetia</taxon>
        <taxon>Leptospirales</taxon>
        <taxon>Leptospiraceae</taxon>
        <taxon>Leptospira</taxon>
    </lineage>
</organism>
<evidence type="ECO:0000313" key="2">
    <source>
        <dbReference type="Proteomes" id="UP000014540"/>
    </source>
</evidence>
<protein>
    <submittedName>
        <fullName evidence="1">Uncharacterized protein</fullName>
    </submittedName>
</protein>
<name>S3UUK2_9LEPT</name>
<reference evidence="1" key="1">
    <citation type="submission" date="2013-04" db="EMBL/GenBank/DDBJ databases">
        <authorList>
            <person name="Harkins D.M."/>
            <person name="Durkin A.S."/>
            <person name="Selengut J.D."/>
            <person name="Sanka R."/>
            <person name="DePew J."/>
            <person name="Purushe J."/>
            <person name="Ahmed A."/>
            <person name="van der Linden H."/>
            <person name="Goris M.G.A."/>
            <person name="Hartskeerl R.A."/>
            <person name="Vinetz J.M."/>
            <person name="Sutton G.G."/>
            <person name="Nelson W.C."/>
            <person name="Fouts D.E."/>
        </authorList>
    </citation>
    <scope>NUCLEOTIDE SEQUENCE [LARGE SCALE GENOMIC DNA]</scope>
    <source>
        <strain evidence="1">BUT 6</strain>
    </source>
</reference>
<evidence type="ECO:0000313" key="1">
    <source>
        <dbReference type="EMBL" id="EPG74086.1"/>
    </source>
</evidence>
<sequence length="40" mass="4643">MIRRKLPIQSMALEQNLGLIAGRQPENSKLIYWFSSPNLK</sequence>
<dbReference type="Proteomes" id="UP000014540">
    <property type="component" value="Unassembled WGS sequence"/>
</dbReference>
<dbReference type="EMBL" id="AKWZ02000010">
    <property type="protein sequence ID" value="EPG74086.1"/>
    <property type="molecule type" value="Genomic_DNA"/>
</dbReference>
<proteinExistence type="predicted"/>
<comment type="caution">
    <text evidence="1">The sequence shown here is derived from an EMBL/GenBank/DDBJ whole genome shotgun (WGS) entry which is preliminary data.</text>
</comment>
<keyword evidence="2" id="KW-1185">Reference proteome</keyword>
<gene>
    <name evidence="1" type="ORF">LEP1GSC058_3263</name>
</gene>
<dbReference type="AlphaFoldDB" id="S3UUK2"/>
<accession>S3UUK2</accession>
<dbReference type="STRING" id="1193011.LEP1GSC058_3263"/>